<dbReference type="EMBL" id="VIEB01000028">
    <property type="protein sequence ID" value="TQE11598.1"/>
    <property type="molecule type" value="Genomic_DNA"/>
</dbReference>
<evidence type="ECO:0000313" key="1">
    <source>
        <dbReference type="EMBL" id="TQE11598.1"/>
    </source>
</evidence>
<evidence type="ECO:0000313" key="2">
    <source>
        <dbReference type="Proteomes" id="UP000315295"/>
    </source>
</evidence>
<dbReference type="Proteomes" id="UP000315295">
    <property type="component" value="Unassembled WGS sequence"/>
</dbReference>
<accession>A0A540NKN8</accession>
<gene>
    <name evidence="1" type="ORF">C1H46_002800</name>
</gene>
<dbReference type="AlphaFoldDB" id="A0A540NKN8"/>
<reference evidence="1 2" key="1">
    <citation type="journal article" date="2019" name="G3 (Bethesda)">
        <title>Sequencing of a Wild Apple (Malus baccata) Genome Unravels the Differences Between Cultivated and Wild Apple Species Regarding Disease Resistance and Cold Tolerance.</title>
        <authorList>
            <person name="Chen X."/>
        </authorList>
    </citation>
    <scope>NUCLEOTIDE SEQUENCE [LARGE SCALE GENOMIC DNA]</scope>
    <source>
        <strain evidence="2">cv. Shandingzi</strain>
        <tissue evidence="1">Leaves</tissue>
    </source>
</reference>
<protein>
    <submittedName>
        <fullName evidence="1">Uncharacterized protein</fullName>
    </submittedName>
</protein>
<keyword evidence="2" id="KW-1185">Reference proteome</keyword>
<sequence>MDKLFEIQTRANYGQQNDANSRVFLLKFAYYISSSLDIDHIQHENMPFFTLKLAIEFIRGRAFV</sequence>
<name>A0A540NKN8_MALBA</name>
<comment type="caution">
    <text evidence="1">The sequence shown here is derived from an EMBL/GenBank/DDBJ whole genome shotgun (WGS) entry which is preliminary data.</text>
</comment>
<proteinExistence type="predicted"/>
<organism evidence="1 2">
    <name type="scientific">Malus baccata</name>
    <name type="common">Siberian crab apple</name>
    <name type="synonym">Pyrus baccata</name>
    <dbReference type="NCBI Taxonomy" id="106549"/>
    <lineage>
        <taxon>Eukaryota</taxon>
        <taxon>Viridiplantae</taxon>
        <taxon>Streptophyta</taxon>
        <taxon>Embryophyta</taxon>
        <taxon>Tracheophyta</taxon>
        <taxon>Spermatophyta</taxon>
        <taxon>Magnoliopsida</taxon>
        <taxon>eudicotyledons</taxon>
        <taxon>Gunneridae</taxon>
        <taxon>Pentapetalae</taxon>
        <taxon>rosids</taxon>
        <taxon>fabids</taxon>
        <taxon>Rosales</taxon>
        <taxon>Rosaceae</taxon>
        <taxon>Amygdaloideae</taxon>
        <taxon>Maleae</taxon>
        <taxon>Malus</taxon>
    </lineage>
</organism>